<evidence type="ECO:0000313" key="1">
    <source>
        <dbReference type="EMBL" id="EUB54483.1"/>
    </source>
</evidence>
<dbReference type="GeneID" id="36346366"/>
<gene>
    <name evidence="1" type="ORF">EGR_10651</name>
</gene>
<dbReference type="EMBL" id="APAU02000247">
    <property type="protein sequence ID" value="EUB54483.1"/>
    <property type="molecule type" value="Genomic_DNA"/>
</dbReference>
<name>W6U0E9_ECHGR</name>
<proteinExistence type="predicted"/>
<evidence type="ECO:0000313" key="2">
    <source>
        <dbReference type="Proteomes" id="UP000019149"/>
    </source>
</evidence>
<dbReference type="AlphaFoldDB" id="W6U0E9"/>
<reference evidence="1 2" key="1">
    <citation type="journal article" date="2013" name="Nat. Genet.">
        <title>The genome of the hydatid tapeworm Echinococcus granulosus.</title>
        <authorList>
            <person name="Zheng H."/>
            <person name="Zhang W."/>
            <person name="Zhang L."/>
            <person name="Zhang Z."/>
            <person name="Li J."/>
            <person name="Lu G."/>
            <person name="Zhu Y."/>
            <person name="Wang Y."/>
            <person name="Huang Y."/>
            <person name="Liu J."/>
            <person name="Kang H."/>
            <person name="Chen J."/>
            <person name="Wang L."/>
            <person name="Chen A."/>
            <person name="Yu S."/>
            <person name="Gao Z."/>
            <person name="Jin L."/>
            <person name="Gu W."/>
            <person name="Wang Z."/>
            <person name="Zhao L."/>
            <person name="Shi B."/>
            <person name="Wen H."/>
            <person name="Lin R."/>
            <person name="Jones M.K."/>
            <person name="Brejova B."/>
            <person name="Vinar T."/>
            <person name="Zhao G."/>
            <person name="McManus D.P."/>
            <person name="Chen Z."/>
            <person name="Zhou Y."/>
            <person name="Wang S."/>
        </authorList>
    </citation>
    <scope>NUCLEOTIDE SEQUENCE [LARGE SCALE GENOMIC DNA]</scope>
</reference>
<comment type="caution">
    <text evidence="1">The sequence shown here is derived from an EMBL/GenBank/DDBJ whole genome shotgun (WGS) entry which is preliminary data.</text>
</comment>
<dbReference type="Proteomes" id="UP000019149">
    <property type="component" value="Unassembled WGS sequence"/>
</dbReference>
<dbReference type="KEGG" id="egl:EGR_10651"/>
<protein>
    <submittedName>
        <fullName evidence="1">Uncharacterized protein</fullName>
    </submittedName>
</protein>
<dbReference type="RefSeq" id="XP_024345679.1">
    <property type="nucleotide sequence ID" value="XM_024499900.1"/>
</dbReference>
<sequence>MNAAAVTAKGWTPFLVNLESQQSWETCCRCPLSDKKLDIDGDLSKVSMLLANYEMFIGCKHNYLLCAVRFVKFGSLFSFKTAQYRSRYGAVLTDNFAESESTNEQISLSLHHSLVFALFVYPKLCQICALPIYHLLPSLITISRADNQSVYIKFCFADYLLFG</sequence>
<dbReference type="CTD" id="36346366"/>
<organism evidence="1 2">
    <name type="scientific">Echinococcus granulosus</name>
    <name type="common">Hydatid tapeworm</name>
    <dbReference type="NCBI Taxonomy" id="6210"/>
    <lineage>
        <taxon>Eukaryota</taxon>
        <taxon>Metazoa</taxon>
        <taxon>Spiralia</taxon>
        <taxon>Lophotrochozoa</taxon>
        <taxon>Platyhelminthes</taxon>
        <taxon>Cestoda</taxon>
        <taxon>Eucestoda</taxon>
        <taxon>Cyclophyllidea</taxon>
        <taxon>Taeniidae</taxon>
        <taxon>Echinococcus</taxon>
        <taxon>Echinococcus granulosus group</taxon>
    </lineage>
</organism>
<keyword evidence="2" id="KW-1185">Reference proteome</keyword>
<accession>W6U0E9</accession>